<reference evidence="2" key="2">
    <citation type="submission" date="2025-08" db="UniProtKB">
        <authorList>
            <consortium name="Ensembl"/>
        </authorList>
    </citation>
    <scope>IDENTIFICATION</scope>
</reference>
<dbReference type="Ensembl" id="ENSSSCT00070059218.1">
    <property type="protein sequence ID" value="ENSSSCP00070050416.1"/>
    <property type="gene ID" value="ENSSSCG00070029475.1"/>
</dbReference>
<feature type="region of interest" description="Disordered" evidence="1">
    <location>
        <begin position="51"/>
        <end position="84"/>
    </location>
</feature>
<evidence type="ECO:0000313" key="3">
    <source>
        <dbReference type="Proteomes" id="UP000314985"/>
    </source>
</evidence>
<proteinExistence type="predicted"/>
<evidence type="ECO:0000256" key="1">
    <source>
        <dbReference type="SAM" id="MobiDB-lite"/>
    </source>
</evidence>
<evidence type="ECO:0000313" key="2">
    <source>
        <dbReference type="Ensembl" id="ENSSSCP00070050416.1"/>
    </source>
</evidence>
<sequence>MVMTIMAAVCQDEPFLVPSQVLCPDLCYPFHLQLRPRERVLLSHFTDEEDMQAQSGQVAHPEGHATVPTGLTPGPPNQEGEGAVGTPLWGPAEGPLLSPSRGAERPVWPGPLLAHLRGCGGRVHHPRAAPAACAPEHLGHRLPRGDHHVLERLGDGRRGSHLPVHPGRLLRGLLCPSGRGLPAGWREPAPPAGRGCPLAAPVEDAGGRSARGCGHRLQRPHHGHRHGAPLLLHHRPVCQVRQDRRPQHGRLHPLHAHGQHGPAWHHGTRLLHPDQDFLPQSPGCSAPGGGPGAGRLPPAPPERL</sequence>
<dbReference type="AlphaFoldDB" id="A0A4X1W7G2"/>
<organism evidence="2 3">
    <name type="scientific">Sus scrofa</name>
    <name type="common">Pig</name>
    <dbReference type="NCBI Taxonomy" id="9823"/>
    <lineage>
        <taxon>Eukaryota</taxon>
        <taxon>Metazoa</taxon>
        <taxon>Chordata</taxon>
        <taxon>Craniata</taxon>
        <taxon>Vertebrata</taxon>
        <taxon>Euteleostomi</taxon>
        <taxon>Mammalia</taxon>
        <taxon>Eutheria</taxon>
        <taxon>Laurasiatheria</taxon>
        <taxon>Artiodactyla</taxon>
        <taxon>Suina</taxon>
        <taxon>Suidae</taxon>
        <taxon>Sus</taxon>
    </lineage>
</organism>
<dbReference type="Proteomes" id="UP000314985">
    <property type="component" value="Chromosome 6"/>
</dbReference>
<name>A0A4X1W7G2_PIG</name>
<feature type="region of interest" description="Disordered" evidence="1">
    <location>
        <begin position="249"/>
        <end position="304"/>
    </location>
</feature>
<reference evidence="2 3" key="1">
    <citation type="submission" date="2017-08" db="EMBL/GenBank/DDBJ databases">
        <title>USMARCv1.0.</title>
        <authorList>
            <person name="Hannum G.I."/>
            <person name="Koren S."/>
            <person name="Schroeder S.G."/>
            <person name="Chin S.C."/>
            <person name="Nonneman D.J."/>
            <person name="Becker S.A."/>
            <person name="Rosen B.D."/>
            <person name="Bickhart D.M."/>
            <person name="Putnam N.H."/>
            <person name="Green R.E."/>
            <person name="Tuggle C.K."/>
            <person name="Liu H."/>
            <person name="Rohrer G.A."/>
            <person name="Warr A."/>
            <person name="Hall R."/>
            <person name="Kim K."/>
            <person name="Hume D.A."/>
            <person name="Talbot R."/>
            <person name="Chow W."/>
            <person name="Howe K."/>
            <person name="Schwartz A.S."/>
            <person name="Watson M."/>
            <person name="Archibald A.L."/>
            <person name="Phillippy A.M."/>
            <person name="Smith T.P.L."/>
        </authorList>
    </citation>
    <scope>NUCLEOTIDE SEQUENCE [LARGE SCALE GENOMIC DNA]</scope>
</reference>
<feature type="compositionally biased region" description="Basic residues" evidence="1">
    <location>
        <begin position="249"/>
        <end position="258"/>
    </location>
</feature>
<accession>A0A4X1W7G2</accession>
<protein>
    <submittedName>
        <fullName evidence="2">Uncharacterized protein</fullName>
    </submittedName>
</protein>